<evidence type="ECO:0000313" key="1">
    <source>
        <dbReference type="EMBL" id="PNR55223.1"/>
    </source>
</evidence>
<proteinExistence type="predicted"/>
<name>A0A2K1KN68_PHYPA</name>
<organism evidence="1">
    <name type="scientific">Physcomitrium patens</name>
    <name type="common">Spreading-leaved earth moss</name>
    <name type="synonym">Physcomitrella patens</name>
    <dbReference type="NCBI Taxonomy" id="3218"/>
    <lineage>
        <taxon>Eukaryota</taxon>
        <taxon>Viridiplantae</taxon>
        <taxon>Streptophyta</taxon>
        <taxon>Embryophyta</taxon>
        <taxon>Bryophyta</taxon>
        <taxon>Bryophytina</taxon>
        <taxon>Bryopsida</taxon>
        <taxon>Funariidae</taxon>
        <taxon>Funariales</taxon>
        <taxon>Funariaceae</taxon>
        <taxon>Physcomitrium</taxon>
    </lineage>
</organism>
<reference evidence="1 3" key="2">
    <citation type="journal article" date="2018" name="Plant J.">
        <title>The Physcomitrella patens chromosome-scale assembly reveals moss genome structure and evolution.</title>
        <authorList>
            <person name="Lang D."/>
            <person name="Ullrich K.K."/>
            <person name="Murat F."/>
            <person name="Fuchs J."/>
            <person name="Jenkins J."/>
            <person name="Haas F.B."/>
            <person name="Piednoel M."/>
            <person name="Gundlach H."/>
            <person name="Van Bel M."/>
            <person name="Meyberg R."/>
            <person name="Vives C."/>
            <person name="Morata J."/>
            <person name="Symeonidi A."/>
            <person name="Hiss M."/>
            <person name="Muchero W."/>
            <person name="Kamisugi Y."/>
            <person name="Saleh O."/>
            <person name="Blanc G."/>
            <person name="Decker E.L."/>
            <person name="van Gessel N."/>
            <person name="Grimwood J."/>
            <person name="Hayes R.D."/>
            <person name="Graham S.W."/>
            <person name="Gunter L.E."/>
            <person name="McDaniel S.F."/>
            <person name="Hoernstein S.N.W."/>
            <person name="Larsson A."/>
            <person name="Li F.W."/>
            <person name="Perroud P.F."/>
            <person name="Phillips J."/>
            <person name="Ranjan P."/>
            <person name="Rokshar D.S."/>
            <person name="Rothfels C.J."/>
            <person name="Schneider L."/>
            <person name="Shu S."/>
            <person name="Stevenson D.W."/>
            <person name="Thummler F."/>
            <person name="Tillich M."/>
            <person name="Villarreal Aguilar J.C."/>
            <person name="Widiez T."/>
            <person name="Wong G.K."/>
            <person name="Wymore A."/>
            <person name="Zhang Y."/>
            <person name="Zimmer A.D."/>
            <person name="Quatrano R.S."/>
            <person name="Mayer K.F.X."/>
            <person name="Goodstein D."/>
            <person name="Casacuberta J.M."/>
            <person name="Vandepoele K."/>
            <person name="Reski R."/>
            <person name="Cuming A.C."/>
            <person name="Tuskan G.A."/>
            <person name="Maumus F."/>
            <person name="Salse J."/>
            <person name="Schmutz J."/>
            <person name="Rensing S.A."/>
        </authorList>
    </citation>
    <scope>NUCLEOTIDE SEQUENCE [LARGE SCALE GENOMIC DNA]</scope>
    <source>
        <strain evidence="2 3">cv. Gransden 2004</strain>
    </source>
</reference>
<gene>
    <name evidence="1" type="ORF">PHYPA_006118</name>
</gene>
<evidence type="ECO:0000313" key="3">
    <source>
        <dbReference type="Proteomes" id="UP000006727"/>
    </source>
</evidence>
<dbReference type="Gramene" id="Pp3c4_12546V3.1">
    <property type="protein sequence ID" value="PAC:32921571.CDS.1"/>
    <property type="gene ID" value="Pp3c4_12546"/>
</dbReference>
<keyword evidence="3" id="KW-1185">Reference proteome</keyword>
<evidence type="ECO:0000313" key="2">
    <source>
        <dbReference type="EnsemblPlants" id="PAC:32921571.CDS.1"/>
    </source>
</evidence>
<protein>
    <submittedName>
        <fullName evidence="1 2">Uncharacterized protein</fullName>
    </submittedName>
</protein>
<dbReference type="AlphaFoldDB" id="A0A2K1KN68"/>
<dbReference type="EMBL" id="ABEU02000004">
    <property type="protein sequence ID" value="PNR55223.1"/>
    <property type="molecule type" value="Genomic_DNA"/>
</dbReference>
<accession>A0A2K1KN68</accession>
<sequence length="96" mass="10527">MIVEGFISGWHLRAVHASNPATLQTSQGCHCHYCVTICNWQSSHSAFRFASTSRVATLEGTCSASHSMNNRVRSIRMILTVPQTRTSSQGCTLQEG</sequence>
<dbReference type="EnsemblPlants" id="Pp3c4_12546V3.1">
    <property type="protein sequence ID" value="PAC:32921571.CDS.1"/>
    <property type="gene ID" value="Pp3c4_12546"/>
</dbReference>
<reference evidence="2" key="3">
    <citation type="submission" date="2020-12" db="UniProtKB">
        <authorList>
            <consortium name="EnsemblPlants"/>
        </authorList>
    </citation>
    <scope>IDENTIFICATION</scope>
</reference>
<reference evidence="1 3" key="1">
    <citation type="journal article" date="2008" name="Science">
        <title>The Physcomitrella genome reveals evolutionary insights into the conquest of land by plants.</title>
        <authorList>
            <person name="Rensing S."/>
            <person name="Lang D."/>
            <person name="Zimmer A."/>
            <person name="Terry A."/>
            <person name="Salamov A."/>
            <person name="Shapiro H."/>
            <person name="Nishiyama T."/>
            <person name="Perroud P.-F."/>
            <person name="Lindquist E."/>
            <person name="Kamisugi Y."/>
            <person name="Tanahashi T."/>
            <person name="Sakakibara K."/>
            <person name="Fujita T."/>
            <person name="Oishi K."/>
            <person name="Shin-I T."/>
            <person name="Kuroki Y."/>
            <person name="Toyoda A."/>
            <person name="Suzuki Y."/>
            <person name="Hashimoto A."/>
            <person name="Yamaguchi K."/>
            <person name="Sugano A."/>
            <person name="Kohara Y."/>
            <person name="Fujiyama A."/>
            <person name="Anterola A."/>
            <person name="Aoki S."/>
            <person name="Ashton N."/>
            <person name="Barbazuk W.B."/>
            <person name="Barker E."/>
            <person name="Bennetzen J."/>
            <person name="Bezanilla M."/>
            <person name="Blankenship R."/>
            <person name="Cho S.H."/>
            <person name="Dutcher S."/>
            <person name="Estelle M."/>
            <person name="Fawcett J.A."/>
            <person name="Gundlach H."/>
            <person name="Hanada K."/>
            <person name="Heyl A."/>
            <person name="Hicks K.A."/>
            <person name="Hugh J."/>
            <person name="Lohr M."/>
            <person name="Mayer K."/>
            <person name="Melkozernov A."/>
            <person name="Murata T."/>
            <person name="Nelson D."/>
            <person name="Pils B."/>
            <person name="Prigge M."/>
            <person name="Reiss B."/>
            <person name="Renner T."/>
            <person name="Rombauts S."/>
            <person name="Rushton P."/>
            <person name="Sanderfoot A."/>
            <person name="Schween G."/>
            <person name="Shiu S.-H."/>
            <person name="Stueber K."/>
            <person name="Theodoulou F.L."/>
            <person name="Tu H."/>
            <person name="Van de Peer Y."/>
            <person name="Verrier P.J."/>
            <person name="Waters E."/>
            <person name="Wood A."/>
            <person name="Yang L."/>
            <person name="Cove D."/>
            <person name="Cuming A."/>
            <person name="Hasebe M."/>
            <person name="Lucas S."/>
            <person name="Mishler D.B."/>
            <person name="Reski R."/>
            <person name="Grigoriev I."/>
            <person name="Quatrano R.S."/>
            <person name="Boore J.L."/>
        </authorList>
    </citation>
    <scope>NUCLEOTIDE SEQUENCE [LARGE SCALE GENOMIC DNA]</scope>
    <source>
        <strain evidence="2 3">cv. Gransden 2004</strain>
    </source>
</reference>
<dbReference type="InParanoid" id="A0A2K1KN68"/>
<dbReference type="Proteomes" id="UP000006727">
    <property type="component" value="Chromosome 4"/>
</dbReference>